<feature type="compositionally biased region" description="Low complexity" evidence="7">
    <location>
        <begin position="453"/>
        <end position="463"/>
    </location>
</feature>
<evidence type="ECO:0000256" key="4">
    <source>
        <dbReference type="ARBA" id="ARBA00022519"/>
    </source>
</evidence>
<dbReference type="InterPro" id="IPR058637">
    <property type="entry name" value="YknX-like_C"/>
</dbReference>
<keyword evidence="5 8" id="KW-0472">Membrane</keyword>
<dbReference type="NCBIfam" id="TIGR01730">
    <property type="entry name" value="RND_mfp"/>
    <property type="match status" value="1"/>
</dbReference>
<reference evidence="14" key="1">
    <citation type="submission" date="2016-10" db="EMBL/GenBank/DDBJ databases">
        <authorList>
            <person name="Varghese N."/>
            <person name="Submissions S."/>
        </authorList>
    </citation>
    <scope>NUCLEOTIDE SEQUENCE [LARGE SCALE GENOMIC DNA]</scope>
    <source>
        <strain evidence="14">DSM 7481</strain>
    </source>
</reference>
<feature type="domain" description="Multidrug resistance protein MdtA-like barrel-sandwich hybrid" evidence="10">
    <location>
        <begin position="113"/>
        <end position="254"/>
    </location>
</feature>
<dbReference type="AlphaFoldDB" id="A0A1I1UPN9"/>
<keyword evidence="3" id="KW-1003">Cell membrane</keyword>
<evidence type="ECO:0000256" key="1">
    <source>
        <dbReference type="ARBA" id="ARBA00004236"/>
    </source>
</evidence>
<evidence type="ECO:0000256" key="6">
    <source>
        <dbReference type="SAM" id="Coils"/>
    </source>
</evidence>
<feature type="region of interest" description="Disordered" evidence="7">
    <location>
        <begin position="426"/>
        <end position="463"/>
    </location>
</feature>
<evidence type="ECO:0000259" key="9">
    <source>
        <dbReference type="Pfam" id="PF25876"/>
    </source>
</evidence>
<evidence type="ECO:0000259" key="11">
    <source>
        <dbReference type="Pfam" id="PF25944"/>
    </source>
</evidence>
<evidence type="ECO:0000256" key="7">
    <source>
        <dbReference type="SAM" id="MobiDB-lite"/>
    </source>
</evidence>
<dbReference type="Gene3D" id="2.40.30.170">
    <property type="match status" value="1"/>
</dbReference>
<comment type="similarity">
    <text evidence="2">Belongs to the membrane fusion protein (MFP) (TC 8.A.1) family.</text>
</comment>
<dbReference type="Pfam" id="PF25876">
    <property type="entry name" value="HH_MFP_RND"/>
    <property type="match status" value="1"/>
</dbReference>
<dbReference type="InterPro" id="IPR006143">
    <property type="entry name" value="RND_pump_MFP"/>
</dbReference>
<evidence type="ECO:0000259" key="12">
    <source>
        <dbReference type="Pfam" id="PF25989"/>
    </source>
</evidence>
<feature type="coiled-coil region" evidence="6">
    <location>
        <begin position="153"/>
        <end position="218"/>
    </location>
</feature>
<sequence>MRLRLPVAGLLARGLLSQPPSSGDMVHMAPQDPPAAPVSSSTAPARTGRLWLALLGLLLLGALAGYVLLRPGAAPEAGPNPWSGPIPVRMVEVQRRALTEQIKAVGTATPLQSVVVRSRVEGTLARVLFQEGQEVRAGQWLAEIDPAPYRVRLAQAEGQLQQIQAQLRNAERDQVRYRTLLEQDSIARQQLDAQEALVAQLRGSLASARAQADEARLQLSYTRIEAPVGGRLGIRRLDAGNLVVAGDTQGLVSIAQTRPIAVLFAVPEAQLSAIRASQRDGRRLAVQVWDRAEKTLLATGRLTTLDNQIDAATGTLRMKAQFDNADDALFPQQFVNVRLQVRTLGDALVIPADAVQHGSQGPYVYSVREGKAVLRRVVLGPGDGEYVSVEEGLAPGEAVVLEGLDRLREGREVVRVVDGEAPQTALQLQQRQRAPAASTAQGSASLPGPGTPAVRASAAASVR</sequence>
<dbReference type="Pfam" id="PF25944">
    <property type="entry name" value="Beta-barrel_RND"/>
    <property type="match status" value="1"/>
</dbReference>
<dbReference type="PANTHER" id="PTHR30469:SF12">
    <property type="entry name" value="MULTIDRUG RESISTANCE PROTEIN MDTA"/>
    <property type="match status" value="1"/>
</dbReference>
<dbReference type="Pfam" id="PF25917">
    <property type="entry name" value="BSH_RND"/>
    <property type="match status" value="1"/>
</dbReference>
<keyword evidence="14" id="KW-1185">Reference proteome</keyword>
<evidence type="ECO:0000256" key="3">
    <source>
        <dbReference type="ARBA" id="ARBA00022475"/>
    </source>
</evidence>
<comment type="subcellular location">
    <subcellularLocation>
        <location evidence="1">Cell membrane</location>
    </subcellularLocation>
</comment>
<feature type="compositionally biased region" description="Low complexity" evidence="7">
    <location>
        <begin position="426"/>
        <end position="437"/>
    </location>
</feature>
<dbReference type="GO" id="GO:0015562">
    <property type="term" value="F:efflux transmembrane transporter activity"/>
    <property type="evidence" value="ECO:0007669"/>
    <property type="project" value="TreeGrafter"/>
</dbReference>
<feature type="transmembrane region" description="Helical" evidence="8">
    <location>
        <begin position="50"/>
        <end position="69"/>
    </location>
</feature>
<name>A0A1I1UPN9_9BURK</name>
<feature type="domain" description="Multidrug resistance protein MdtA-like beta-barrel" evidence="11">
    <location>
        <begin position="259"/>
        <end position="342"/>
    </location>
</feature>
<protein>
    <submittedName>
        <fullName evidence="13">Membrane fusion protein, multidrug efflux system</fullName>
    </submittedName>
</protein>
<evidence type="ECO:0000313" key="13">
    <source>
        <dbReference type="EMBL" id="SFD72781.1"/>
    </source>
</evidence>
<dbReference type="EMBL" id="FOMQ01000005">
    <property type="protein sequence ID" value="SFD72781.1"/>
    <property type="molecule type" value="Genomic_DNA"/>
</dbReference>
<keyword evidence="6" id="KW-0175">Coiled coil</keyword>
<evidence type="ECO:0000256" key="5">
    <source>
        <dbReference type="ARBA" id="ARBA00023136"/>
    </source>
</evidence>
<evidence type="ECO:0000259" key="10">
    <source>
        <dbReference type="Pfam" id="PF25917"/>
    </source>
</evidence>
<dbReference type="InterPro" id="IPR058625">
    <property type="entry name" value="MdtA-like_BSH"/>
</dbReference>
<evidence type="ECO:0000313" key="14">
    <source>
        <dbReference type="Proteomes" id="UP000199517"/>
    </source>
</evidence>
<keyword evidence="8" id="KW-1133">Transmembrane helix</keyword>
<feature type="region of interest" description="Disordered" evidence="7">
    <location>
        <begin position="21"/>
        <end position="42"/>
    </location>
</feature>
<dbReference type="Gene3D" id="2.40.50.100">
    <property type="match status" value="1"/>
</dbReference>
<feature type="domain" description="Multidrug resistance protein MdtA-like alpha-helical hairpin" evidence="9">
    <location>
        <begin position="153"/>
        <end position="222"/>
    </location>
</feature>
<gene>
    <name evidence="13" type="ORF">SAMN04489710_105204</name>
</gene>
<dbReference type="STRING" id="32040.SAMN04489710_105204"/>
<dbReference type="Gene3D" id="1.10.287.470">
    <property type="entry name" value="Helix hairpin bin"/>
    <property type="match status" value="1"/>
</dbReference>
<organism evidence="13 14">
    <name type="scientific">Paracidovorax konjaci</name>
    <dbReference type="NCBI Taxonomy" id="32040"/>
    <lineage>
        <taxon>Bacteria</taxon>
        <taxon>Pseudomonadati</taxon>
        <taxon>Pseudomonadota</taxon>
        <taxon>Betaproteobacteria</taxon>
        <taxon>Burkholderiales</taxon>
        <taxon>Comamonadaceae</taxon>
        <taxon>Paracidovorax</taxon>
    </lineage>
</organism>
<dbReference type="InterPro" id="IPR058626">
    <property type="entry name" value="MdtA-like_b-barrel"/>
</dbReference>
<dbReference type="Gene3D" id="2.40.420.20">
    <property type="match status" value="1"/>
</dbReference>
<evidence type="ECO:0000256" key="8">
    <source>
        <dbReference type="SAM" id="Phobius"/>
    </source>
</evidence>
<keyword evidence="8" id="KW-0812">Transmembrane</keyword>
<accession>A0A1I1UPN9</accession>
<dbReference type="SUPFAM" id="SSF111369">
    <property type="entry name" value="HlyD-like secretion proteins"/>
    <property type="match status" value="1"/>
</dbReference>
<dbReference type="Pfam" id="PF25989">
    <property type="entry name" value="YknX_C"/>
    <property type="match status" value="1"/>
</dbReference>
<dbReference type="GO" id="GO:1990281">
    <property type="term" value="C:efflux pump complex"/>
    <property type="evidence" value="ECO:0007669"/>
    <property type="project" value="TreeGrafter"/>
</dbReference>
<evidence type="ECO:0000256" key="2">
    <source>
        <dbReference type="ARBA" id="ARBA00009477"/>
    </source>
</evidence>
<dbReference type="Proteomes" id="UP000199517">
    <property type="component" value="Unassembled WGS sequence"/>
</dbReference>
<dbReference type="InterPro" id="IPR058624">
    <property type="entry name" value="MdtA-like_HH"/>
</dbReference>
<feature type="domain" description="YknX-like C-terminal permuted SH3-like" evidence="12">
    <location>
        <begin position="347"/>
        <end position="413"/>
    </location>
</feature>
<keyword evidence="4" id="KW-0997">Cell inner membrane</keyword>
<proteinExistence type="inferred from homology"/>
<dbReference type="PANTHER" id="PTHR30469">
    <property type="entry name" value="MULTIDRUG RESISTANCE PROTEIN MDTA"/>
    <property type="match status" value="1"/>
</dbReference>